<accession>A0A383BCD2</accession>
<sequence>MYSEFVSCLFACPPKTPDTKTVPGVRNYMPGSVLLSHGET</sequence>
<proteinExistence type="predicted"/>
<reference evidence="1" key="1">
    <citation type="submission" date="2018-05" db="EMBL/GenBank/DDBJ databases">
        <authorList>
            <person name="Lanie J.A."/>
            <person name="Ng W.-L."/>
            <person name="Kazmierczak K.M."/>
            <person name="Andrzejewski T.M."/>
            <person name="Davidsen T.M."/>
            <person name="Wayne K.J."/>
            <person name="Tettelin H."/>
            <person name="Glass J.I."/>
            <person name="Rusch D."/>
            <person name="Podicherti R."/>
            <person name="Tsui H.-C.T."/>
            <person name="Winkler M.E."/>
        </authorList>
    </citation>
    <scope>NUCLEOTIDE SEQUENCE</scope>
</reference>
<feature type="non-terminal residue" evidence="1">
    <location>
        <position position="40"/>
    </location>
</feature>
<evidence type="ECO:0000313" key="1">
    <source>
        <dbReference type="EMBL" id="SVE17095.1"/>
    </source>
</evidence>
<protein>
    <submittedName>
        <fullName evidence="1">Uncharacterized protein</fullName>
    </submittedName>
</protein>
<gene>
    <name evidence="1" type="ORF">METZ01_LOCUS469949</name>
</gene>
<name>A0A383BCD2_9ZZZZ</name>
<organism evidence="1">
    <name type="scientific">marine metagenome</name>
    <dbReference type="NCBI Taxonomy" id="408172"/>
    <lineage>
        <taxon>unclassified sequences</taxon>
        <taxon>metagenomes</taxon>
        <taxon>ecological metagenomes</taxon>
    </lineage>
</organism>
<dbReference type="EMBL" id="UINC01198918">
    <property type="protein sequence ID" value="SVE17095.1"/>
    <property type="molecule type" value="Genomic_DNA"/>
</dbReference>
<dbReference type="AlphaFoldDB" id="A0A383BCD2"/>